<organism evidence="2 3">
    <name type="scientific">Callosobruchus maculatus</name>
    <name type="common">Southern cowpea weevil</name>
    <name type="synonym">Pulse bruchid</name>
    <dbReference type="NCBI Taxonomy" id="64391"/>
    <lineage>
        <taxon>Eukaryota</taxon>
        <taxon>Metazoa</taxon>
        <taxon>Ecdysozoa</taxon>
        <taxon>Arthropoda</taxon>
        <taxon>Hexapoda</taxon>
        <taxon>Insecta</taxon>
        <taxon>Pterygota</taxon>
        <taxon>Neoptera</taxon>
        <taxon>Endopterygota</taxon>
        <taxon>Coleoptera</taxon>
        <taxon>Polyphaga</taxon>
        <taxon>Cucujiformia</taxon>
        <taxon>Chrysomeloidea</taxon>
        <taxon>Chrysomelidae</taxon>
        <taxon>Bruchinae</taxon>
        <taxon>Bruchini</taxon>
        <taxon>Callosobruchus</taxon>
    </lineage>
</organism>
<evidence type="ECO:0008006" key="4">
    <source>
        <dbReference type="Google" id="ProtNLM"/>
    </source>
</evidence>
<dbReference type="OrthoDB" id="10044490at2759"/>
<evidence type="ECO:0000256" key="1">
    <source>
        <dbReference type="SAM" id="MobiDB-lite"/>
    </source>
</evidence>
<dbReference type="SUPFAM" id="SSF55550">
    <property type="entry name" value="SH2 domain"/>
    <property type="match status" value="1"/>
</dbReference>
<reference evidence="2 3" key="1">
    <citation type="submission" date="2019-01" db="EMBL/GenBank/DDBJ databases">
        <authorList>
            <person name="Sayadi A."/>
        </authorList>
    </citation>
    <scope>NUCLEOTIDE SEQUENCE [LARGE SCALE GENOMIC DNA]</scope>
</reference>
<gene>
    <name evidence="2" type="ORF">CALMAC_LOCUS13085</name>
</gene>
<evidence type="ECO:0000313" key="2">
    <source>
        <dbReference type="EMBL" id="VEN53200.1"/>
    </source>
</evidence>
<dbReference type="InterPro" id="IPR036860">
    <property type="entry name" value="SH2_dom_sf"/>
</dbReference>
<dbReference type="Proteomes" id="UP000410492">
    <property type="component" value="Unassembled WGS sequence"/>
</dbReference>
<proteinExistence type="predicted"/>
<accession>A0A653CZS2</accession>
<keyword evidence="3" id="KW-1185">Reference proteome</keyword>
<dbReference type="EMBL" id="CAACVG010009419">
    <property type="protein sequence ID" value="VEN53200.1"/>
    <property type="molecule type" value="Genomic_DNA"/>
</dbReference>
<dbReference type="CDD" id="cd00173">
    <property type="entry name" value="SH2"/>
    <property type="match status" value="1"/>
</dbReference>
<dbReference type="AlphaFoldDB" id="A0A653CZS2"/>
<protein>
    <recommendedName>
        <fullName evidence="4">SH2 domain-containing protein</fullName>
    </recommendedName>
</protein>
<name>A0A653CZS2_CALMS</name>
<feature type="region of interest" description="Disordered" evidence="1">
    <location>
        <begin position="1"/>
        <end position="37"/>
    </location>
</feature>
<evidence type="ECO:0000313" key="3">
    <source>
        <dbReference type="Proteomes" id="UP000410492"/>
    </source>
</evidence>
<sequence length="212" mass="23753">MGGKGPSRQRLFVAPPSSGRVGRNKLHKVGPAETDKHRQQIKQTMDKFKQMCWCFKVFFRVAANLTGRACDEASHALYKMCCVFCWCSDRGTTVGKDSTVQELIRGSTEEFYKELTRQSAEELLRARQNGTFVIRLTIKSISPGGAVSNSGQQNIPLKHQTETGRFDSIGERKTGRKVLQKPGLPHQLLHQQLPFVILGGERILHFVVTLQG</sequence>